<proteinExistence type="predicted"/>
<feature type="domain" description="Glycosyl transferase family 1" evidence="2">
    <location>
        <begin position="215"/>
        <end position="381"/>
    </location>
</feature>
<dbReference type="Pfam" id="PF12000">
    <property type="entry name" value="Glyco_trans_4_3"/>
    <property type="match status" value="1"/>
</dbReference>
<reference evidence="4 5" key="1">
    <citation type="submission" date="2016-10" db="EMBL/GenBank/DDBJ databases">
        <authorList>
            <person name="de Groot N.N."/>
        </authorList>
    </citation>
    <scope>NUCLEOTIDE SEQUENCE [LARGE SCALE GENOMIC DNA]</scope>
    <source>
        <strain evidence="5">L7-484,KACC 16230,DSM 25025</strain>
    </source>
</reference>
<dbReference type="STRING" id="1166073.SAMN05192530_101524"/>
<keyword evidence="5" id="KW-1185">Reference proteome</keyword>
<dbReference type="GO" id="GO:0009103">
    <property type="term" value="P:lipopolysaccharide biosynthetic process"/>
    <property type="evidence" value="ECO:0007669"/>
    <property type="project" value="TreeGrafter"/>
</dbReference>
<dbReference type="InterPro" id="IPR001296">
    <property type="entry name" value="Glyco_trans_1"/>
</dbReference>
<dbReference type="Pfam" id="PF00534">
    <property type="entry name" value="Glycos_transf_1"/>
    <property type="match status" value="1"/>
</dbReference>
<dbReference type="AlphaFoldDB" id="A0A1H0CYY4"/>
<dbReference type="PANTHER" id="PTHR46401:SF2">
    <property type="entry name" value="GLYCOSYLTRANSFERASE WBBK-RELATED"/>
    <property type="match status" value="1"/>
</dbReference>
<dbReference type="CDD" id="cd03818">
    <property type="entry name" value="GT4_ExpC-like"/>
    <property type="match status" value="1"/>
</dbReference>
<organism evidence="4 5">
    <name type="scientific">Aureimonas jatrophae</name>
    <dbReference type="NCBI Taxonomy" id="1166073"/>
    <lineage>
        <taxon>Bacteria</taxon>
        <taxon>Pseudomonadati</taxon>
        <taxon>Pseudomonadota</taxon>
        <taxon>Alphaproteobacteria</taxon>
        <taxon>Hyphomicrobiales</taxon>
        <taxon>Aurantimonadaceae</taxon>
        <taxon>Aureimonas</taxon>
    </lineage>
</organism>
<protein>
    <submittedName>
        <fullName evidence="4">Glycosyltransferase involved in cell wall bisynthesis</fullName>
    </submittedName>
</protein>
<dbReference type="PANTHER" id="PTHR46401">
    <property type="entry name" value="GLYCOSYLTRANSFERASE WBBK-RELATED"/>
    <property type="match status" value="1"/>
</dbReference>
<dbReference type="OrthoDB" id="9793726at2"/>
<dbReference type="GO" id="GO:0016757">
    <property type="term" value="F:glycosyltransferase activity"/>
    <property type="evidence" value="ECO:0007669"/>
    <property type="project" value="InterPro"/>
</dbReference>
<dbReference type="Gene3D" id="3.40.50.2000">
    <property type="entry name" value="Glycogen Phosphorylase B"/>
    <property type="match status" value="2"/>
</dbReference>
<evidence type="ECO:0000259" key="2">
    <source>
        <dbReference type="Pfam" id="PF00534"/>
    </source>
</evidence>
<dbReference type="EMBL" id="FNIT01000001">
    <property type="protein sequence ID" value="SDN63143.1"/>
    <property type="molecule type" value="Genomic_DNA"/>
</dbReference>
<sequence>MIQNKTILFLHQNFPGQFLHLCRALAGTNRLFFITKETRNRIQDVKVIGYKPHREPNPQTHLYLRTLEDGILNGQGVARLLIQMQKENIRPDLIVGHSGWGETQFVKDVFPDVPLLSYIEFYYAASGSDVGFDPEFPVNPELKFQLRSRNQMILSCLESTDYGLSPTAWQHSRIPAIFRPKVKVIHDGVDTDALVPADRPSVTLADGLTFDGSVPLVTYVARNLEPYRGFHVFMRSLNRILEKNPTAHVVLVGGDGVSYGARLPEGETWKARMLAQNPVADASRVHFVGRLEYDVFKKLLQVSDAHVYLTYPFVLSWSMLEAMSTGCLLIGSATAPVQEVVEHGRNGLLVDFFDGEALVSAITEALRYPERFREMRRNARRTVVEDYDLTRITLPRQLALMQRMMN</sequence>
<feature type="domain" description="Glycosyl transferase family 4" evidence="3">
    <location>
        <begin position="29"/>
        <end position="193"/>
    </location>
</feature>
<gene>
    <name evidence="4" type="ORF">SAMN05192530_101524</name>
</gene>
<evidence type="ECO:0000256" key="1">
    <source>
        <dbReference type="ARBA" id="ARBA00022679"/>
    </source>
</evidence>
<dbReference type="InterPro" id="IPR022623">
    <property type="entry name" value="Glyco_trans_4"/>
</dbReference>
<dbReference type="RefSeq" id="WP_090668394.1">
    <property type="nucleotide sequence ID" value="NZ_FNIT01000001.1"/>
</dbReference>
<accession>A0A1H0CYY4</accession>
<evidence type="ECO:0000313" key="5">
    <source>
        <dbReference type="Proteomes" id="UP000198793"/>
    </source>
</evidence>
<dbReference type="SUPFAM" id="SSF53756">
    <property type="entry name" value="UDP-Glycosyltransferase/glycogen phosphorylase"/>
    <property type="match status" value="1"/>
</dbReference>
<name>A0A1H0CYY4_9HYPH</name>
<keyword evidence="1 4" id="KW-0808">Transferase</keyword>
<evidence type="ECO:0000259" key="3">
    <source>
        <dbReference type="Pfam" id="PF12000"/>
    </source>
</evidence>
<evidence type="ECO:0000313" key="4">
    <source>
        <dbReference type="EMBL" id="SDN63143.1"/>
    </source>
</evidence>
<dbReference type="Proteomes" id="UP000198793">
    <property type="component" value="Unassembled WGS sequence"/>
</dbReference>